<proteinExistence type="predicted"/>
<feature type="region of interest" description="Disordered" evidence="1">
    <location>
        <begin position="90"/>
        <end position="248"/>
    </location>
</feature>
<dbReference type="Gene3D" id="1.25.40.10">
    <property type="entry name" value="Tetratricopeptide repeat domain"/>
    <property type="match status" value="1"/>
</dbReference>
<dbReference type="Proteomes" id="UP000179588">
    <property type="component" value="Unassembled WGS sequence"/>
</dbReference>
<feature type="compositionally biased region" description="Acidic residues" evidence="1">
    <location>
        <begin position="126"/>
        <end position="135"/>
    </location>
</feature>
<dbReference type="EMBL" id="LVIE01000173">
    <property type="protein sequence ID" value="OHT23727.1"/>
    <property type="molecule type" value="Genomic_DNA"/>
</dbReference>
<gene>
    <name evidence="2" type="ORF">A3Q29_20155</name>
</gene>
<protein>
    <submittedName>
        <fullName evidence="2">Uncharacterized protein</fullName>
    </submittedName>
</protein>
<keyword evidence="3" id="KW-1185">Reference proteome</keyword>
<dbReference type="SUPFAM" id="SSF81901">
    <property type="entry name" value="HCP-like"/>
    <property type="match status" value="1"/>
</dbReference>
<name>A0A1S1HNW5_PROST</name>
<reference evidence="2 3" key="1">
    <citation type="submission" date="2016-03" db="EMBL/GenBank/DDBJ databases">
        <title>Genome sequence of Providencia stuartii strain, isolated from the salivary glands of larval Lucilia sericata.</title>
        <authorList>
            <person name="Yuan Y."/>
            <person name="Zhang Y."/>
            <person name="Fu S."/>
            <person name="Crippen T.L."/>
            <person name="Visi D."/>
            <person name="Benbow M.E."/>
            <person name="Allen M."/>
            <person name="Tomberlin J.K."/>
            <person name="Sze S.-H."/>
            <person name="Tarone A.M."/>
        </authorList>
    </citation>
    <scope>NUCLEOTIDE SEQUENCE [LARGE SCALE GENOMIC DNA]</scope>
    <source>
        <strain evidence="2 3">Crippen</strain>
    </source>
</reference>
<feature type="compositionally biased region" description="Polar residues" evidence="1">
    <location>
        <begin position="142"/>
        <end position="157"/>
    </location>
</feature>
<dbReference type="AlphaFoldDB" id="A0A1S1HNW5"/>
<sequence length="375" mass="39087">MNGEGVEQEIARGCYWIHLAARHGYPLAQYNLGVMYFDGIGGTYSRPVTARECDRLPEWSRHGHPAAISALPEGDINTERMVLVQDPSENEAAAHPVSEVPETETGTVSDAVTETVAAPGLSETETGTEDTDGENTPETVIRSDTTSAGEVTESETGNPDAEVSLSAASWGGSQSAKAGVGAGAPEVPVAADDGGAHTDMTSADAGGIPVPDEESSRTTGKESTDNQGAGAAALSGTTGKNTEVPADSLPEKPVILKPQEIRPAVVPPPALNLGGSPATAPGRHYTLQLSGGTTAEELYRTARRHKLTNYVVYETVRRPAPERAVGAVSAAGTARAEVVKRNSYRGLRVSVSRKHRQGYLTMTADSRRCGSGVCA</sequence>
<evidence type="ECO:0000256" key="1">
    <source>
        <dbReference type="SAM" id="MobiDB-lite"/>
    </source>
</evidence>
<feature type="compositionally biased region" description="Low complexity" evidence="1">
    <location>
        <begin position="228"/>
        <end position="239"/>
    </location>
</feature>
<feature type="compositionally biased region" description="Basic and acidic residues" evidence="1">
    <location>
        <begin position="214"/>
        <end position="224"/>
    </location>
</feature>
<comment type="caution">
    <text evidence="2">The sequence shown here is derived from an EMBL/GenBank/DDBJ whole genome shotgun (WGS) entry which is preliminary data.</text>
</comment>
<organism evidence="2 3">
    <name type="scientific">Providencia stuartii</name>
    <dbReference type="NCBI Taxonomy" id="588"/>
    <lineage>
        <taxon>Bacteria</taxon>
        <taxon>Pseudomonadati</taxon>
        <taxon>Pseudomonadota</taxon>
        <taxon>Gammaproteobacteria</taxon>
        <taxon>Enterobacterales</taxon>
        <taxon>Morganellaceae</taxon>
        <taxon>Providencia</taxon>
    </lineage>
</organism>
<accession>A0A1S1HNW5</accession>
<feature type="compositionally biased region" description="Low complexity" evidence="1">
    <location>
        <begin position="176"/>
        <end position="191"/>
    </location>
</feature>
<evidence type="ECO:0000313" key="2">
    <source>
        <dbReference type="EMBL" id="OHT23727.1"/>
    </source>
</evidence>
<evidence type="ECO:0000313" key="3">
    <source>
        <dbReference type="Proteomes" id="UP000179588"/>
    </source>
</evidence>
<dbReference type="InterPro" id="IPR011990">
    <property type="entry name" value="TPR-like_helical_dom_sf"/>
</dbReference>